<dbReference type="FunFam" id="3.40.605.10:FF:000004">
    <property type="entry name" value="Aldehyde dehydrogenase"/>
    <property type="match status" value="1"/>
</dbReference>
<evidence type="ECO:0000256" key="3">
    <source>
        <dbReference type="ARBA" id="ARBA00023027"/>
    </source>
</evidence>
<evidence type="ECO:0000256" key="4">
    <source>
        <dbReference type="PIRNR" id="PIRNR036492"/>
    </source>
</evidence>
<evidence type="ECO:0000259" key="8">
    <source>
        <dbReference type="Pfam" id="PF00171"/>
    </source>
</evidence>
<dbReference type="GO" id="GO:0004029">
    <property type="term" value="F:aldehyde dehydrogenase (NAD+) activity"/>
    <property type="evidence" value="ECO:0007669"/>
    <property type="project" value="TreeGrafter"/>
</dbReference>
<dbReference type="EMBL" id="LILD01000014">
    <property type="protein sequence ID" value="KOO36353.1"/>
    <property type="molecule type" value="Genomic_DNA"/>
</dbReference>
<evidence type="ECO:0000256" key="6">
    <source>
        <dbReference type="PROSITE-ProRule" id="PRU10007"/>
    </source>
</evidence>
<dbReference type="GeneID" id="87596410"/>
<dbReference type="InterPro" id="IPR016163">
    <property type="entry name" value="Ald_DH_C"/>
</dbReference>
<gene>
    <name evidence="9" type="ORF">AMD02_19455</name>
</gene>
<dbReference type="PANTHER" id="PTHR43570">
    <property type="entry name" value="ALDEHYDE DEHYDROGENASE"/>
    <property type="match status" value="1"/>
</dbReference>
<reference evidence="9" key="1">
    <citation type="submission" date="2015-08" db="EMBL/GenBank/DDBJ databases">
        <title>Complete DNA Sequence of Pseudomonas syringae pv. actinidiae, the Causal Agent of Kiwifruit Canker Disease.</title>
        <authorList>
            <person name="Rikkerink E.H.A."/>
            <person name="Fineran P.C."/>
        </authorList>
    </citation>
    <scope>NUCLEOTIDE SEQUENCE</scope>
    <source>
        <strain evidence="9">DSM 13666</strain>
    </source>
</reference>
<feature type="active site" evidence="5">
    <location>
        <position position="241"/>
    </location>
</feature>
<dbReference type="Gene3D" id="3.40.309.10">
    <property type="entry name" value="Aldehyde Dehydrogenase, Chain A, domain 2"/>
    <property type="match status" value="1"/>
</dbReference>
<dbReference type="Gene3D" id="3.40.605.10">
    <property type="entry name" value="Aldehyde Dehydrogenase, Chain A, domain 1"/>
    <property type="match status" value="1"/>
</dbReference>
<dbReference type="PIRSF" id="PIRSF036492">
    <property type="entry name" value="ALDH"/>
    <property type="match status" value="1"/>
</dbReference>
<protein>
    <recommendedName>
        <fullName evidence="4">Aldehyde dehydrogenase</fullName>
    </recommendedName>
</protein>
<feature type="domain" description="Aldehyde dehydrogenase" evidence="8">
    <location>
        <begin position="9"/>
        <end position="424"/>
    </location>
</feature>
<keyword evidence="2 4" id="KW-0560">Oxidoreductase</keyword>
<accession>A0A0M0KD61</accession>
<evidence type="ECO:0000256" key="7">
    <source>
        <dbReference type="RuleBase" id="RU003345"/>
    </source>
</evidence>
<dbReference type="InterPro" id="IPR016162">
    <property type="entry name" value="Ald_DH_N"/>
</dbReference>
<dbReference type="AlphaFoldDB" id="A0A0M0KD61"/>
<dbReference type="InterPro" id="IPR016160">
    <property type="entry name" value="Ald_DH_CS_CYS"/>
</dbReference>
<proteinExistence type="inferred from homology"/>
<sequence length="452" mass="50934">MKEKVQMQRRYFHTNETKELSFRMNMLKKLKKALLDYENELLAALKEDLNKSTSEAFLTELGPLYHEITFMLKHLPTWIKRKKVKTPLTHVGSKGYIHYEPYGVVLIIAPWNYPLQLAINPLIGAIAAGNCAIVKPSELTPATSGVITEMIENTFPEEYVCSVEGGVETSQALLAEKMDYIFFTGSVGVGKHVMKAASRHLTPVTLELGGKSPAIVCEDAQIAVTAKRMAWGKFLNAGQTCVAPDYVLVHDSKKEDFLKALQTEIKTLFQRKIDRGDYPTIVSDRHFARLIRFLQDGDVVSGGQHERNKRFIAPTVLTNVSWESPVMEDEIFGPILPVFSFSELDEVIEKVRERPHPLALYLFTESKETEEKLIHSLSFGGGCINDTVMHLATPYLPFGGVGESGMGAYHGEESFYTFSHRKSVLKQPTSVDLPIRYKESKLSLKMLRKLFQ</sequence>
<dbReference type="InterPro" id="IPR015590">
    <property type="entry name" value="Aldehyde_DH_dom"/>
</dbReference>
<dbReference type="FunFam" id="3.40.309.10:FF:000003">
    <property type="entry name" value="Aldehyde dehydrogenase"/>
    <property type="match status" value="1"/>
</dbReference>
<evidence type="ECO:0000256" key="1">
    <source>
        <dbReference type="ARBA" id="ARBA00009986"/>
    </source>
</evidence>
<evidence type="ECO:0000313" key="9">
    <source>
        <dbReference type="EMBL" id="KOO36353.1"/>
    </source>
</evidence>
<dbReference type="InterPro" id="IPR016161">
    <property type="entry name" value="Ald_DH/histidinol_DH"/>
</dbReference>
<dbReference type="InterPro" id="IPR012394">
    <property type="entry name" value="Aldehyde_DH_NAD(P)"/>
</dbReference>
<dbReference type="PATRIC" id="fig|136160.3.peg.3875"/>
<dbReference type="Pfam" id="PF00171">
    <property type="entry name" value="Aldedh"/>
    <property type="match status" value="1"/>
</dbReference>
<comment type="similarity">
    <text evidence="1 4 7">Belongs to the aldehyde dehydrogenase family.</text>
</comment>
<keyword evidence="3" id="KW-0520">NAD</keyword>
<name>A0A0M0KD61_ALKHA</name>
<evidence type="ECO:0000256" key="5">
    <source>
        <dbReference type="PIRSR" id="PIRSR036492-1"/>
    </source>
</evidence>
<dbReference type="GO" id="GO:0005737">
    <property type="term" value="C:cytoplasm"/>
    <property type="evidence" value="ECO:0007669"/>
    <property type="project" value="TreeGrafter"/>
</dbReference>
<organism evidence="9">
    <name type="scientific">Halalkalibacterium halodurans</name>
    <name type="common">Bacillus halodurans</name>
    <dbReference type="NCBI Taxonomy" id="86665"/>
    <lineage>
        <taxon>Bacteria</taxon>
        <taxon>Bacillati</taxon>
        <taxon>Bacillota</taxon>
        <taxon>Bacilli</taxon>
        <taxon>Bacillales</taxon>
        <taxon>Bacillaceae</taxon>
        <taxon>Halalkalibacterium (ex Joshi et al. 2022)</taxon>
    </lineage>
</organism>
<dbReference type="RefSeq" id="WP_053432560.1">
    <property type="nucleotide sequence ID" value="NZ_CP040441.1"/>
</dbReference>
<dbReference type="PROSITE" id="PS00687">
    <property type="entry name" value="ALDEHYDE_DEHYDR_GLU"/>
    <property type="match status" value="1"/>
</dbReference>
<dbReference type="PANTHER" id="PTHR43570:SF16">
    <property type="entry name" value="ALDEHYDE DEHYDROGENASE TYPE III, ISOFORM Q"/>
    <property type="match status" value="1"/>
</dbReference>
<dbReference type="PROSITE" id="PS00070">
    <property type="entry name" value="ALDEHYDE_DEHYDR_CYS"/>
    <property type="match status" value="1"/>
</dbReference>
<dbReference type="GO" id="GO:0006081">
    <property type="term" value="P:aldehyde metabolic process"/>
    <property type="evidence" value="ECO:0007669"/>
    <property type="project" value="InterPro"/>
</dbReference>
<feature type="active site" evidence="5 6">
    <location>
        <position position="207"/>
    </location>
</feature>
<comment type="caution">
    <text evidence="9">The sequence shown here is derived from an EMBL/GenBank/DDBJ whole genome shotgun (WGS) entry which is preliminary data.</text>
</comment>
<dbReference type="InterPro" id="IPR029510">
    <property type="entry name" value="Ald_DH_CS_GLU"/>
</dbReference>
<dbReference type="CDD" id="cd07136">
    <property type="entry name" value="ALDH_YwdH-P39616"/>
    <property type="match status" value="1"/>
</dbReference>
<evidence type="ECO:0000256" key="2">
    <source>
        <dbReference type="ARBA" id="ARBA00023002"/>
    </source>
</evidence>
<dbReference type="SUPFAM" id="SSF53720">
    <property type="entry name" value="ALDH-like"/>
    <property type="match status" value="1"/>
</dbReference>